<proteinExistence type="predicted"/>
<accession>A0A8J4PSA3</accession>
<name>A0A8J4PSA3_9MYCE</name>
<organism evidence="1 2">
    <name type="scientific">Polysphondylium violaceum</name>
    <dbReference type="NCBI Taxonomy" id="133409"/>
    <lineage>
        <taxon>Eukaryota</taxon>
        <taxon>Amoebozoa</taxon>
        <taxon>Evosea</taxon>
        <taxon>Eumycetozoa</taxon>
        <taxon>Dictyostelia</taxon>
        <taxon>Dictyosteliales</taxon>
        <taxon>Dictyosteliaceae</taxon>
        <taxon>Polysphondylium</taxon>
    </lineage>
</organism>
<evidence type="ECO:0008006" key="3">
    <source>
        <dbReference type="Google" id="ProtNLM"/>
    </source>
</evidence>
<sequence>MDNIQSLITYYPYSERELYTPEFFEDSLCLLNLKQNQWRAINHFKNRFNQRLEEFKPFDYLLVIPGHNIGVSDFYQSVRAMLIEQDKLFPISRRIKVTKTTDYHDRSARTIATVLEEIKTTVDCQWGALRGKHIVLVDDVTTTGISLRSYKKYLLGILGNNVQVTMFAIGVTRNN</sequence>
<evidence type="ECO:0000313" key="2">
    <source>
        <dbReference type="Proteomes" id="UP000695562"/>
    </source>
</evidence>
<dbReference type="Gene3D" id="3.40.50.2020">
    <property type="match status" value="1"/>
</dbReference>
<evidence type="ECO:0000313" key="1">
    <source>
        <dbReference type="EMBL" id="KAF2068576.1"/>
    </source>
</evidence>
<comment type="caution">
    <text evidence="1">The sequence shown here is derived from an EMBL/GenBank/DDBJ whole genome shotgun (WGS) entry which is preliminary data.</text>
</comment>
<dbReference type="CDD" id="cd06223">
    <property type="entry name" value="PRTases_typeI"/>
    <property type="match status" value="1"/>
</dbReference>
<dbReference type="InterPro" id="IPR029057">
    <property type="entry name" value="PRTase-like"/>
</dbReference>
<gene>
    <name evidence="1" type="ORF">CYY_010096</name>
</gene>
<keyword evidence="2" id="KW-1185">Reference proteome</keyword>
<protein>
    <recommendedName>
        <fullName evidence="3">Phosphoribosyltransferase domain-containing protein</fullName>
    </recommendedName>
</protein>
<dbReference type="Proteomes" id="UP000695562">
    <property type="component" value="Unassembled WGS sequence"/>
</dbReference>
<dbReference type="EMBL" id="AJWJ01000922">
    <property type="protein sequence ID" value="KAF2068576.1"/>
    <property type="molecule type" value="Genomic_DNA"/>
</dbReference>
<dbReference type="InterPro" id="IPR000836">
    <property type="entry name" value="PRTase_dom"/>
</dbReference>
<dbReference type="OrthoDB" id="10657737at2759"/>
<dbReference type="AlphaFoldDB" id="A0A8J4PSA3"/>
<reference evidence="1" key="1">
    <citation type="submission" date="2020-01" db="EMBL/GenBank/DDBJ databases">
        <title>Development of genomics and gene disruption for Polysphondylium violaceum indicates a role for the polyketide synthase stlB in stalk morphogenesis.</title>
        <authorList>
            <person name="Narita B."/>
            <person name="Kawabe Y."/>
            <person name="Kin K."/>
            <person name="Saito T."/>
            <person name="Gibbs R."/>
            <person name="Kuspa A."/>
            <person name="Muzny D."/>
            <person name="Queller D."/>
            <person name="Richards S."/>
            <person name="Strassman J."/>
            <person name="Sucgang R."/>
            <person name="Worley K."/>
            <person name="Schaap P."/>
        </authorList>
    </citation>
    <scope>NUCLEOTIDE SEQUENCE</scope>
    <source>
        <strain evidence="1">QSvi11</strain>
    </source>
</reference>
<dbReference type="SUPFAM" id="SSF53271">
    <property type="entry name" value="PRTase-like"/>
    <property type="match status" value="1"/>
</dbReference>